<gene>
    <name evidence="3" type="ORF">HUE88_05225</name>
</gene>
<dbReference type="EMBL" id="CP054492">
    <property type="protein sequence ID" value="QOY53083.1"/>
    <property type="molecule type" value="Genomic_DNA"/>
</dbReference>
<dbReference type="PANTHER" id="PTHR35038">
    <property type="entry name" value="DISSIMILATORY SULFITE REDUCTASE SIRA"/>
    <property type="match status" value="1"/>
</dbReference>
<reference evidence="3 4" key="1">
    <citation type="submission" date="2020-05" db="EMBL/GenBank/DDBJ databases">
        <title>Sulfurimonas marisnigri, sp. nov., and Sulfurimonas baltica, sp. nov., manganese oxide reducing chemolithoautotrophs of the class Epsilonproteobacteria isolated from the pelagic redoxclines of the Black and Baltic Seas and emended description of the genus Sulfurimonas.</title>
        <authorList>
            <person name="Henkel J.V."/>
            <person name="Laudan C."/>
            <person name="Werner J."/>
            <person name="Neu T."/>
            <person name="Plewe S."/>
            <person name="Sproer C."/>
            <person name="Bunk B."/>
            <person name="Schulz-Vogt H.N."/>
        </authorList>
    </citation>
    <scope>NUCLEOTIDE SEQUENCE [LARGE SCALE GENOMIC DNA]</scope>
    <source>
        <strain evidence="3 4">GD2</strain>
    </source>
</reference>
<evidence type="ECO:0000259" key="2">
    <source>
        <dbReference type="Pfam" id="PF09699"/>
    </source>
</evidence>
<dbReference type="Proteomes" id="UP000593994">
    <property type="component" value="Chromosome"/>
</dbReference>
<accession>A0A7S7RP38</accession>
<name>A0A7S7RP38_9BACT</name>
<feature type="domain" description="Doubled CXXCH motif" evidence="2">
    <location>
        <begin position="222"/>
        <end position="272"/>
    </location>
</feature>
<feature type="domain" description="Doubled CXXCH motif" evidence="2">
    <location>
        <begin position="107"/>
        <end position="147"/>
    </location>
</feature>
<sequence length="361" mass="41722">MKHSIFVIPIIILMAWSYLQAENKQLQTTQKVYKHSKEELKNKCDTCHDMREGNEYFHMPVKIGTCTACHNVNTDTKDLLRIKESPEMCILCHSSKRTTYYEDKYQHPAIKQRGCTGCHDPHSGERQFRLKHDKRKDLCLSCHTEKKEWINSVKNKHGAIFLEDGGCFFCHDPHGTNRPKMLKAPTSKDLCLSCHNKPLKRDEDGKMLLNMKEHLENNTKWHGPIITGNCVGCHNPHGSDNHRMLKGPYPSKSIEKFKPESYFCFICHDSEKITQAFTTTFTNFRRNDKNLHTVHVQKSSIVCGTCHEFHAVKEQIPLLKDKTTFAGTKFSLNYMKNIDGGSCNPICHNKREYKRGPEAKK</sequence>
<organism evidence="3 4">
    <name type="scientific">Candidatus Sulfurimonas baltica</name>
    <dbReference type="NCBI Taxonomy" id="2740404"/>
    <lineage>
        <taxon>Bacteria</taxon>
        <taxon>Pseudomonadati</taxon>
        <taxon>Campylobacterota</taxon>
        <taxon>Epsilonproteobacteria</taxon>
        <taxon>Campylobacterales</taxon>
        <taxon>Sulfurimonadaceae</taxon>
        <taxon>Sulfurimonas</taxon>
    </lineage>
</organism>
<feature type="domain" description="Doubled CXXCH motif" evidence="2">
    <location>
        <begin position="163"/>
        <end position="197"/>
    </location>
</feature>
<dbReference type="GO" id="GO:0016491">
    <property type="term" value="F:oxidoreductase activity"/>
    <property type="evidence" value="ECO:0007669"/>
    <property type="project" value="TreeGrafter"/>
</dbReference>
<evidence type="ECO:0000256" key="1">
    <source>
        <dbReference type="ARBA" id="ARBA00022729"/>
    </source>
</evidence>
<evidence type="ECO:0000313" key="4">
    <source>
        <dbReference type="Proteomes" id="UP000593994"/>
    </source>
</evidence>
<protein>
    <recommendedName>
        <fullName evidence="2">Doubled CXXCH motif domain-containing protein</fullName>
    </recommendedName>
</protein>
<dbReference type="InterPro" id="IPR010177">
    <property type="entry name" value="Paired_CXXCH_1"/>
</dbReference>
<dbReference type="NCBIfam" id="TIGR01905">
    <property type="entry name" value="paired_CXXCH_1"/>
    <property type="match status" value="4"/>
</dbReference>
<proteinExistence type="predicted"/>
<dbReference type="Pfam" id="PF09699">
    <property type="entry name" value="Paired_CXXCH_1"/>
    <property type="match status" value="4"/>
</dbReference>
<dbReference type="InterPro" id="IPR036280">
    <property type="entry name" value="Multihaem_cyt_sf"/>
</dbReference>
<dbReference type="InterPro" id="IPR051829">
    <property type="entry name" value="Multiheme_Cytochr_ET"/>
</dbReference>
<dbReference type="KEGG" id="sbal:HUE88_05225"/>
<dbReference type="AlphaFoldDB" id="A0A7S7RP38"/>
<feature type="domain" description="Doubled CXXCH motif" evidence="2">
    <location>
        <begin position="58"/>
        <end position="97"/>
    </location>
</feature>
<dbReference type="Gene3D" id="3.90.10.10">
    <property type="entry name" value="Cytochrome C3"/>
    <property type="match status" value="1"/>
</dbReference>
<evidence type="ECO:0000313" key="3">
    <source>
        <dbReference type="EMBL" id="QOY53083.1"/>
    </source>
</evidence>
<dbReference type="Gene3D" id="1.10.1130.10">
    <property type="entry name" value="Flavocytochrome C3, Chain A"/>
    <property type="match status" value="2"/>
</dbReference>
<dbReference type="SUPFAM" id="SSF48695">
    <property type="entry name" value="Multiheme cytochromes"/>
    <property type="match status" value="1"/>
</dbReference>
<dbReference type="PANTHER" id="PTHR35038:SF6">
    <property type="entry name" value="SURFACE LOCALIZED DECAHEME CYTOCHROME C LIPOPROTEIN"/>
    <property type="match status" value="1"/>
</dbReference>
<keyword evidence="1" id="KW-0732">Signal</keyword>
<keyword evidence="4" id="KW-1185">Reference proteome</keyword>
<dbReference type="RefSeq" id="WP_194371795.1">
    <property type="nucleotide sequence ID" value="NZ_CP054492.1"/>
</dbReference>